<evidence type="ECO:0000256" key="1">
    <source>
        <dbReference type="SAM" id="SignalP"/>
    </source>
</evidence>
<sequence>MPSIRSLLAFILLLTTFTTPTTAFRAKLWSNPNCTGDYDYEINKRSNRKCDFLDLEKPVYSVEYDSDINCHLAIFSDTYCLVNQVITVHQHRCVYNGDRILGILCGIPYWAKINGGLTGNIWP</sequence>
<keyword evidence="1" id="KW-0732">Signal</keyword>
<protein>
    <recommendedName>
        <fullName evidence="4">Effector protein</fullName>
    </recommendedName>
</protein>
<accession>A0A8H3F1S4</accession>
<organism evidence="2 3">
    <name type="scientific">Heterodermia speciosa</name>
    <dbReference type="NCBI Taxonomy" id="116794"/>
    <lineage>
        <taxon>Eukaryota</taxon>
        <taxon>Fungi</taxon>
        <taxon>Dikarya</taxon>
        <taxon>Ascomycota</taxon>
        <taxon>Pezizomycotina</taxon>
        <taxon>Lecanoromycetes</taxon>
        <taxon>OSLEUM clade</taxon>
        <taxon>Lecanoromycetidae</taxon>
        <taxon>Caliciales</taxon>
        <taxon>Physciaceae</taxon>
        <taxon>Heterodermia</taxon>
    </lineage>
</organism>
<evidence type="ECO:0000313" key="3">
    <source>
        <dbReference type="Proteomes" id="UP000664521"/>
    </source>
</evidence>
<proteinExistence type="predicted"/>
<dbReference type="Proteomes" id="UP000664521">
    <property type="component" value="Unassembled WGS sequence"/>
</dbReference>
<gene>
    <name evidence="2" type="ORF">HETSPECPRED_002961</name>
</gene>
<dbReference type="EMBL" id="CAJPDS010000018">
    <property type="protein sequence ID" value="CAF9916606.1"/>
    <property type="molecule type" value="Genomic_DNA"/>
</dbReference>
<comment type="caution">
    <text evidence="2">The sequence shown here is derived from an EMBL/GenBank/DDBJ whole genome shotgun (WGS) entry which is preliminary data.</text>
</comment>
<name>A0A8H3F1S4_9LECA</name>
<keyword evidence="3" id="KW-1185">Reference proteome</keyword>
<reference evidence="2" key="1">
    <citation type="submission" date="2021-03" db="EMBL/GenBank/DDBJ databases">
        <authorList>
            <person name="Tagirdzhanova G."/>
        </authorList>
    </citation>
    <scope>NUCLEOTIDE SEQUENCE</scope>
</reference>
<feature type="signal peptide" evidence="1">
    <location>
        <begin position="1"/>
        <end position="23"/>
    </location>
</feature>
<evidence type="ECO:0008006" key="4">
    <source>
        <dbReference type="Google" id="ProtNLM"/>
    </source>
</evidence>
<feature type="chain" id="PRO_5034643342" description="Effector protein" evidence="1">
    <location>
        <begin position="24"/>
        <end position="123"/>
    </location>
</feature>
<dbReference type="AlphaFoldDB" id="A0A8H3F1S4"/>
<evidence type="ECO:0000313" key="2">
    <source>
        <dbReference type="EMBL" id="CAF9916606.1"/>
    </source>
</evidence>